<evidence type="ECO:0000313" key="3">
    <source>
        <dbReference type="EMBL" id="KAK4497905.1"/>
    </source>
</evidence>
<dbReference type="InterPro" id="IPR043519">
    <property type="entry name" value="NT_sf"/>
</dbReference>
<evidence type="ECO:0000313" key="4">
    <source>
        <dbReference type="Proteomes" id="UP001305779"/>
    </source>
</evidence>
<organism evidence="3 4">
    <name type="scientific">Zasmidium cellare</name>
    <name type="common">Wine cellar mold</name>
    <name type="synonym">Racodium cellare</name>
    <dbReference type="NCBI Taxonomy" id="395010"/>
    <lineage>
        <taxon>Eukaryota</taxon>
        <taxon>Fungi</taxon>
        <taxon>Dikarya</taxon>
        <taxon>Ascomycota</taxon>
        <taxon>Pezizomycotina</taxon>
        <taxon>Dothideomycetes</taxon>
        <taxon>Dothideomycetidae</taxon>
        <taxon>Mycosphaerellales</taxon>
        <taxon>Mycosphaerellaceae</taxon>
        <taxon>Zasmidium</taxon>
    </lineage>
</organism>
<proteinExistence type="predicted"/>
<dbReference type="EMBL" id="JAXOVC010000008">
    <property type="protein sequence ID" value="KAK4497905.1"/>
    <property type="molecule type" value="Genomic_DNA"/>
</dbReference>
<dbReference type="SUPFAM" id="SSF81301">
    <property type="entry name" value="Nucleotidyltransferase"/>
    <property type="match status" value="1"/>
</dbReference>
<dbReference type="Gene3D" id="1.10.1410.10">
    <property type="match status" value="1"/>
</dbReference>
<dbReference type="PANTHER" id="PTHR23092">
    <property type="entry name" value="POLY(A) RNA POLYMERASE"/>
    <property type="match status" value="1"/>
</dbReference>
<dbReference type="PANTHER" id="PTHR23092:SF15">
    <property type="entry name" value="INACTIVE NON-CANONICAL POLY(A) RNA POLYMERASE PROTEIN TRF4-2-RELATED"/>
    <property type="match status" value="1"/>
</dbReference>
<name>A0ABR0E9J3_ZASCE</name>
<accession>A0ABR0E9J3</accession>
<feature type="region of interest" description="Disordered" evidence="1">
    <location>
        <begin position="30"/>
        <end position="67"/>
    </location>
</feature>
<evidence type="ECO:0000256" key="1">
    <source>
        <dbReference type="SAM" id="MobiDB-lite"/>
    </source>
</evidence>
<dbReference type="SUPFAM" id="SSF81631">
    <property type="entry name" value="PAP/OAS1 substrate-binding domain"/>
    <property type="match status" value="1"/>
</dbReference>
<dbReference type="InterPro" id="IPR045862">
    <property type="entry name" value="Trf4-like"/>
</dbReference>
<comment type="caution">
    <text evidence="3">The sequence shown here is derived from an EMBL/GenBank/DDBJ whole genome shotgun (WGS) entry which is preliminary data.</text>
</comment>
<feature type="compositionally biased region" description="Basic residues" evidence="1">
    <location>
        <begin position="48"/>
        <end position="61"/>
    </location>
</feature>
<dbReference type="InterPro" id="IPR054708">
    <property type="entry name" value="MTPAP-like_central"/>
</dbReference>
<reference evidence="3 4" key="1">
    <citation type="journal article" date="2023" name="G3 (Bethesda)">
        <title>A chromosome-level genome assembly of Zasmidium syzygii isolated from banana leaves.</title>
        <authorList>
            <person name="van Westerhoven A.C."/>
            <person name="Mehrabi R."/>
            <person name="Talebi R."/>
            <person name="Steentjes M.B.F."/>
            <person name="Corcolon B."/>
            <person name="Chong P.A."/>
            <person name="Kema G.H.J."/>
            <person name="Seidl M.F."/>
        </authorList>
    </citation>
    <scope>NUCLEOTIDE SEQUENCE [LARGE SCALE GENOMIC DNA]</scope>
    <source>
        <strain evidence="3 4">P124</strain>
    </source>
</reference>
<evidence type="ECO:0000259" key="2">
    <source>
        <dbReference type="Pfam" id="PF22600"/>
    </source>
</evidence>
<gene>
    <name evidence="3" type="ORF">PRZ48_010560</name>
</gene>
<sequence>MQSTRTTVRSVCAAHNAFNPALALRAAFGTTSQRRQQEEEQQQQQQQHVHRGPIRARRTGSTHRGASLQDLDHHEVFKKCVPAMQRHARFQFQKGDALNKEQWPRHMQLVKELSARLATKDGKAALQMLNAKEQHALLRGIDYTPKVIGPQPTDLALAVPPPWSIPMGRRGLIRNGRTALNAELSQFYAYISLSPMERVAREAVAKEIVRFVKKSTSSRTGVELYGSAKTGLASPLSDIDVRVWDTRDLEAEPRRLSRRLERLRHSLYSNPEFGCVHLRHGQFPIINCQHMQSGIQIQIVAGHGGIPQQAVVAKYLESVPALRDTFFVIRTFFEIRGLSDVYNGGINSYGQFVMLLAAIGRTSSRERGKDPTPSDLLLKFLSFYNVLDSTKRGVAVFPRSIFLKHDHHPTLDRFHHAAKRRGDLVRAGQWRICTRQEFEPALLCIQDPATPTNDLGKRSSASKHILLTIQNARYQLKRALENHSTIREDESMLEILVGRCHEIYRSRRAQLEAYGEKVARGQDGDKHAQEVAAVSARRAEAEAAEVEQEDLLGQMEAEMEDVYEEGASKQSEVARE</sequence>
<protein>
    <recommendedName>
        <fullName evidence="2">Poly(A) RNA polymerase mitochondrial-like central palm domain-containing protein</fullName>
    </recommendedName>
</protein>
<dbReference type="Pfam" id="PF22600">
    <property type="entry name" value="MTPAP-like_central"/>
    <property type="match status" value="1"/>
</dbReference>
<keyword evidence="4" id="KW-1185">Reference proteome</keyword>
<dbReference type="Gene3D" id="3.30.460.10">
    <property type="entry name" value="Beta Polymerase, domain 2"/>
    <property type="match status" value="1"/>
</dbReference>
<feature type="domain" description="Poly(A) RNA polymerase mitochondrial-like central palm" evidence="2">
    <location>
        <begin position="180"/>
        <end position="299"/>
    </location>
</feature>
<dbReference type="Proteomes" id="UP001305779">
    <property type="component" value="Unassembled WGS sequence"/>
</dbReference>